<dbReference type="EMBL" id="JACEEZ010015894">
    <property type="protein sequence ID" value="KAG0718522.1"/>
    <property type="molecule type" value="Genomic_DNA"/>
</dbReference>
<name>A0A8J4Y1K6_CHIOP</name>
<evidence type="ECO:0000313" key="1">
    <source>
        <dbReference type="EMBL" id="KAG0718522.1"/>
    </source>
</evidence>
<sequence>MAITFAPAKTQAVIILRRQDAVNSDQPRHSPGKAGKKKYTYRSSVNILRGGVRLWTNIHQTRHEGPPRIAAWKLSCIRRVAHLLDDAQGVGTLYKSQVRYPEGILTPRMVLLPPVNVRLLDWFKPEAERLSPRLKLP</sequence>
<protein>
    <submittedName>
        <fullName evidence="1">Uncharacterized protein</fullName>
    </submittedName>
</protein>
<accession>A0A8J4Y1K6</accession>
<gene>
    <name evidence="1" type="ORF">GWK47_052297</name>
</gene>
<dbReference type="OrthoDB" id="6405875at2759"/>
<keyword evidence="2" id="KW-1185">Reference proteome</keyword>
<proteinExistence type="predicted"/>
<evidence type="ECO:0000313" key="2">
    <source>
        <dbReference type="Proteomes" id="UP000770661"/>
    </source>
</evidence>
<dbReference type="Proteomes" id="UP000770661">
    <property type="component" value="Unassembled WGS sequence"/>
</dbReference>
<comment type="caution">
    <text evidence="1">The sequence shown here is derived from an EMBL/GenBank/DDBJ whole genome shotgun (WGS) entry which is preliminary data.</text>
</comment>
<organism evidence="1 2">
    <name type="scientific">Chionoecetes opilio</name>
    <name type="common">Atlantic snow crab</name>
    <name type="synonym">Cancer opilio</name>
    <dbReference type="NCBI Taxonomy" id="41210"/>
    <lineage>
        <taxon>Eukaryota</taxon>
        <taxon>Metazoa</taxon>
        <taxon>Ecdysozoa</taxon>
        <taxon>Arthropoda</taxon>
        <taxon>Crustacea</taxon>
        <taxon>Multicrustacea</taxon>
        <taxon>Malacostraca</taxon>
        <taxon>Eumalacostraca</taxon>
        <taxon>Eucarida</taxon>
        <taxon>Decapoda</taxon>
        <taxon>Pleocyemata</taxon>
        <taxon>Brachyura</taxon>
        <taxon>Eubrachyura</taxon>
        <taxon>Majoidea</taxon>
        <taxon>Majidae</taxon>
        <taxon>Chionoecetes</taxon>
    </lineage>
</organism>
<reference evidence="1" key="1">
    <citation type="submission" date="2020-07" db="EMBL/GenBank/DDBJ databases">
        <title>The High-quality genome of the commercially important snow crab, Chionoecetes opilio.</title>
        <authorList>
            <person name="Jeong J.-H."/>
            <person name="Ryu S."/>
        </authorList>
    </citation>
    <scope>NUCLEOTIDE SEQUENCE</scope>
    <source>
        <strain evidence="1">MADBK_172401_WGS</strain>
        <tissue evidence="1">Digestive gland</tissue>
    </source>
</reference>
<dbReference type="AlphaFoldDB" id="A0A8J4Y1K6"/>